<dbReference type="Pfam" id="PF08443">
    <property type="entry name" value="RimK"/>
    <property type="match status" value="1"/>
</dbReference>
<dbReference type="OrthoDB" id="9786585at2"/>
<keyword evidence="3 4" id="KW-0067">ATP-binding</keyword>
<evidence type="ECO:0000256" key="4">
    <source>
        <dbReference type="PROSITE-ProRule" id="PRU00409"/>
    </source>
</evidence>
<dbReference type="PROSITE" id="PS50975">
    <property type="entry name" value="ATP_GRASP"/>
    <property type="match status" value="1"/>
</dbReference>
<dbReference type="SUPFAM" id="SSF56059">
    <property type="entry name" value="Glutathione synthetase ATP-binding domain-like"/>
    <property type="match status" value="1"/>
</dbReference>
<dbReference type="PANTHER" id="PTHR21621:SF0">
    <property type="entry name" value="BETA-CITRYLGLUTAMATE SYNTHASE B-RELATED"/>
    <property type="match status" value="1"/>
</dbReference>
<protein>
    <submittedName>
        <fullName evidence="6">RimK family alpha-L-glutamate ligase</fullName>
    </submittedName>
</protein>
<dbReference type="GO" id="GO:0005524">
    <property type="term" value="F:ATP binding"/>
    <property type="evidence" value="ECO:0007669"/>
    <property type="project" value="UniProtKB-UniRule"/>
</dbReference>
<accession>A0A3L7A666</accession>
<dbReference type="NCBIfam" id="TIGR00768">
    <property type="entry name" value="rimK_fam"/>
    <property type="match status" value="1"/>
</dbReference>
<evidence type="ECO:0000256" key="3">
    <source>
        <dbReference type="ARBA" id="ARBA00022840"/>
    </source>
</evidence>
<dbReference type="AlphaFoldDB" id="A0A3L7A666"/>
<evidence type="ECO:0000256" key="1">
    <source>
        <dbReference type="ARBA" id="ARBA00022723"/>
    </source>
</evidence>
<evidence type="ECO:0000259" key="5">
    <source>
        <dbReference type="PROSITE" id="PS50975"/>
    </source>
</evidence>
<organism evidence="6 7">
    <name type="scientific">Xanthobacter tagetidis</name>
    <dbReference type="NCBI Taxonomy" id="60216"/>
    <lineage>
        <taxon>Bacteria</taxon>
        <taxon>Pseudomonadati</taxon>
        <taxon>Pseudomonadota</taxon>
        <taxon>Alphaproteobacteria</taxon>
        <taxon>Hyphomicrobiales</taxon>
        <taxon>Xanthobacteraceae</taxon>
        <taxon>Xanthobacter</taxon>
    </lineage>
</organism>
<feature type="domain" description="ATP-grasp" evidence="5">
    <location>
        <begin position="117"/>
        <end position="294"/>
    </location>
</feature>
<gene>
    <name evidence="6" type="ORF">D9R14_17705</name>
</gene>
<dbReference type="Gene3D" id="3.40.50.20">
    <property type="match status" value="1"/>
</dbReference>
<dbReference type="GO" id="GO:0005737">
    <property type="term" value="C:cytoplasm"/>
    <property type="evidence" value="ECO:0007669"/>
    <property type="project" value="TreeGrafter"/>
</dbReference>
<keyword evidence="6" id="KW-0436">Ligase</keyword>
<dbReference type="PANTHER" id="PTHR21621">
    <property type="entry name" value="RIBOSOMAL PROTEIN S6 MODIFICATION PROTEIN"/>
    <property type="match status" value="1"/>
</dbReference>
<name>A0A3L7A666_9HYPH</name>
<dbReference type="InterPro" id="IPR011761">
    <property type="entry name" value="ATP-grasp"/>
</dbReference>
<keyword evidence="1" id="KW-0479">Metal-binding</keyword>
<dbReference type="Gene3D" id="3.30.470.20">
    <property type="entry name" value="ATP-grasp fold, B domain"/>
    <property type="match status" value="1"/>
</dbReference>
<sequence>MARARPGSRDAGIVVFAESADWHVRGLLAALKRHGCRGRLLSLKACGFAVGETAHGLLLPGFGDLLPAACFVRSVPAGSFEQVTARLGLLHALSALGVPVMNDARAIERCVDKSATTFLLARAGLPTPRTVVLEDRVAAQMRVDAAPADTVLKPLFGAQGRGLARLSPGAPLPEPETVGSVYYLQDFVAAAAPEDFRVFVVGGRAEAAMVRRGTGWITNIHQGAVGEAVAAEGPLAALAVRAAAAVGADHAGVDIIADKDGRLYVLEVNSMPAWKGLYEATGRDMAEPLAARLAAARPLPPEGSPLCASSSVSS</sequence>
<dbReference type="GO" id="GO:0016879">
    <property type="term" value="F:ligase activity, forming carbon-nitrogen bonds"/>
    <property type="evidence" value="ECO:0007669"/>
    <property type="project" value="TreeGrafter"/>
</dbReference>
<keyword evidence="7" id="KW-1185">Reference proteome</keyword>
<dbReference type="RefSeq" id="WP_121624678.1">
    <property type="nucleotide sequence ID" value="NZ_JACIIW010000005.1"/>
</dbReference>
<dbReference type="GO" id="GO:0046872">
    <property type="term" value="F:metal ion binding"/>
    <property type="evidence" value="ECO:0007669"/>
    <property type="project" value="UniProtKB-KW"/>
</dbReference>
<dbReference type="Proteomes" id="UP000269692">
    <property type="component" value="Unassembled WGS sequence"/>
</dbReference>
<keyword evidence="2 4" id="KW-0547">Nucleotide-binding</keyword>
<reference evidence="6 7" key="1">
    <citation type="submission" date="2018-10" db="EMBL/GenBank/DDBJ databases">
        <title>Xanthobacter tagetidis genome sequencing and assembly.</title>
        <authorList>
            <person name="Maclea K.S."/>
            <person name="Goen A.E."/>
            <person name="Fatima S.A."/>
        </authorList>
    </citation>
    <scope>NUCLEOTIDE SEQUENCE [LARGE SCALE GENOMIC DNA]</scope>
    <source>
        <strain evidence="6 7">ATCC 700314</strain>
    </source>
</reference>
<proteinExistence type="predicted"/>
<evidence type="ECO:0000313" key="6">
    <source>
        <dbReference type="EMBL" id="RLP74842.1"/>
    </source>
</evidence>
<dbReference type="InterPro" id="IPR013651">
    <property type="entry name" value="ATP-grasp_RimK-type"/>
</dbReference>
<evidence type="ECO:0000256" key="2">
    <source>
        <dbReference type="ARBA" id="ARBA00022741"/>
    </source>
</evidence>
<comment type="caution">
    <text evidence="6">The sequence shown here is derived from an EMBL/GenBank/DDBJ whole genome shotgun (WGS) entry which is preliminary data.</text>
</comment>
<evidence type="ECO:0000313" key="7">
    <source>
        <dbReference type="Proteomes" id="UP000269692"/>
    </source>
</evidence>
<dbReference type="EMBL" id="RCTF01000017">
    <property type="protein sequence ID" value="RLP74842.1"/>
    <property type="molecule type" value="Genomic_DNA"/>
</dbReference>
<dbReference type="InterPro" id="IPR004666">
    <property type="entry name" value="Rp_bS6_RimK/Lys_biosynth_LsyX"/>
</dbReference>